<name>A0A1X6NTM6_PORUM</name>
<evidence type="ECO:0000313" key="1">
    <source>
        <dbReference type="EMBL" id="OSX71958.1"/>
    </source>
</evidence>
<protein>
    <submittedName>
        <fullName evidence="1">Uncharacterized protein</fullName>
    </submittedName>
</protein>
<organism evidence="1 2">
    <name type="scientific">Porphyra umbilicalis</name>
    <name type="common">Purple laver</name>
    <name type="synonym">Red alga</name>
    <dbReference type="NCBI Taxonomy" id="2786"/>
    <lineage>
        <taxon>Eukaryota</taxon>
        <taxon>Rhodophyta</taxon>
        <taxon>Bangiophyceae</taxon>
        <taxon>Bangiales</taxon>
        <taxon>Bangiaceae</taxon>
        <taxon>Porphyra</taxon>
    </lineage>
</organism>
<dbReference type="EMBL" id="KV919096">
    <property type="protein sequence ID" value="OSX71958.1"/>
    <property type="molecule type" value="Genomic_DNA"/>
</dbReference>
<sequence>MYGNGPLLLPSPTPDSAGAAGRTAFWVPCHVCRLRCHEVCRGPFLRSYGFRVI</sequence>
<accession>A0A1X6NTM6</accession>
<keyword evidence="2" id="KW-1185">Reference proteome</keyword>
<evidence type="ECO:0000313" key="2">
    <source>
        <dbReference type="Proteomes" id="UP000218209"/>
    </source>
</evidence>
<reference evidence="1 2" key="1">
    <citation type="submission" date="2017-03" db="EMBL/GenBank/DDBJ databases">
        <title>WGS assembly of Porphyra umbilicalis.</title>
        <authorList>
            <person name="Brawley S.H."/>
            <person name="Blouin N.A."/>
            <person name="Ficko-Blean E."/>
            <person name="Wheeler G.L."/>
            <person name="Lohr M."/>
            <person name="Goodson H.V."/>
            <person name="Jenkins J.W."/>
            <person name="Blaby-Haas C.E."/>
            <person name="Helliwell K.E."/>
            <person name="Chan C."/>
            <person name="Marriage T."/>
            <person name="Bhattacharya D."/>
            <person name="Klein A.S."/>
            <person name="Badis Y."/>
            <person name="Brodie J."/>
            <person name="Cao Y."/>
            <person name="Collen J."/>
            <person name="Dittami S.M."/>
            <person name="Gachon C.M."/>
            <person name="Green B.R."/>
            <person name="Karpowicz S."/>
            <person name="Kim J.W."/>
            <person name="Kudahl U."/>
            <person name="Lin S."/>
            <person name="Michel G."/>
            <person name="Mittag M."/>
            <person name="Olson B.J."/>
            <person name="Pangilinan J."/>
            <person name="Peng Y."/>
            <person name="Qiu H."/>
            <person name="Shu S."/>
            <person name="Singer J.T."/>
            <person name="Smith A.G."/>
            <person name="Sprecher B.N."/>
            <person name="Wagner V."/>
            <person name="Wang W."/>
            <person name="Wang Z.-Y."/>
            <person name="Yan J."/>
            <person name="Yarish C."/>
            <person name="Zoeuner-Riek S."/>
            <person name="Zhuang Y."/>
            <person name="Zou Y."/>
            <person name="Lindquist E.A."/>
            <person name="Grimwood J."/>
            <person name="Barry K."/>
            <person name="Rokhsar D.S."/>
            <person name="Schmutz J."/>
            <person name="Stiller J.W."/>
            <person name="Grossman A.R."/>
            <person name="Prochnik S.E."/>
        </authorList>
    </citation>
    <scope>NUCLEOTIDE SEQUENCE [LARGE SCALE GENOMIC DNA]</scope>
    <source>
        <strain evidence="1">4086291</strain>
    </source>
</reference>
<gene>
    <name evidence="1" type="ORF">BU14_0486s0004</name>
</gene>
<dbReference type="AlphaFoldDB" id="A0A1X6NTM6"/>
<proteinExistence type="predicted"/>
<dbReference type="Proteomes" id="UP000218209">
    <property type="component" value="Unassembled WGS sequence"/>
</dbReference>